<reference evidence="1 2" key="1">
    <citation type="submission" date="2017-05" db="EMBL/GenBank/DDBJ databases">
        <authorList>
            <person name="Varghese N."/>
            <person name="Submissions S."/>
        </authorList>
    </citation>
    <scope>NUCLEOTIDE SEQUENCE [LARGE SCALE GENOMIC DNA]</scope>
    <source>
        <strain evidence="1 2">SM16</strain>
    </source>
</reference>
<dbReference type="Proteomes" id="UP001157910">
    <property type="component" value="Unassembled WGS sequence"/>
</dbReference>
<evidence type="ECO:0000313" key="2">
    <source>
        <dbReference type="Proteomes" id="UP001157910"/>
    </source>
</evidence>
<dbReference type="EMBL" id="FXUI01000009">
    <property type="protein sequence ID" value="SMP76328.1"/>
    <property type="molecule type" value="Genomic_DNA"/>
</dbReference>
<comment type="caution">
    <text evidence="1">The sequence shown here is derived from an EMBL/GenBank/DDBJ whole genome shotgun (WGS) entry which is preliminary data.</text>
</comment>
<sequence length="112" mass="12047">MADTTGWGLGSGNAPASGAQQEYWFSLKLRVDSPEQLWQAAALRCLSQSNLSPAEVEEIIGPIEDPSVSDCLMILALPERIPGCSRLDTILAHTRPDGDRTSPDVEPVSILD</sequence>
<proteinExistence type="predicted"/>
<accession>A0ABY1QP96</accession>
<keyword evidence="2" id="KW-1185">Reference proteome</keyword>
<organism evidence="1 2">
    <name type="scientific">Novosphingobium panipatense</name>
    <dbReference type="NCBI Taxonomy" id="428991"/>
    <lineage>
        <taxon>Bacteria</taxon>
        <taxon>Pseudomonadati</taxon>
        <taxon>Pseudomonadota</taxon>
        <taxon>Alphaproteobacteria</taxon>
        <taxon>Sphingomonadales</taxon>
        <taxon>Sphingomonadaceae</taxon>
        <taxon>Novosphingobium</taxon>
    </lineage>
</organism>
<evidence type="ECO:0000313" key="1">
    <source>
        <dbReference type="EMBL" id="SMP76328.1"/>
    </source>
</evidence>
<name>A0ABY1QP96_9SPHN</name>
<gene>
    <name evidence="1" type="ORF">SAMN06296065_10999</name>
</gene>
<dbReference type="RefSeq" id="WP_103728689.1">
    <property type="nucleotide sequence ID" value="NZ_FXUI01000009.1"/>
</dbReference>
<protein>
    <submittedName>
        <fullName evidence="1">Uncharacterized protein</fullName>
    </submittedName>
</protein>